<proteinExistence type="predicted"/>
<evidence type="ECO:0000313" key="2">
    <source>
        <dbReference type="Proteomes" id="UP001385951"/>
    </source>
</evidence>
<dbReference type="EMBL" id="JASBNA010000011">
    <property type="protein sequence ID" value="KAK7688060.1"/>
    <property type="molecule type" value="Genomic_DNA"/>
</dbReference>
<name>A0AAW0GGC7_9APHY</name>
<organism evidence="1 2">
    <name type="scientific">Cerrena zonata</name>
    <dbReference type="NCBI Taxonomy" id="2478898"/>
    <lineage>
        <taxon>Eukaryota</taxon>
        <taxon>Fungi</taxon>
        <taxon>Dikarya</taxon>
        <taxon>Basidiomycota</taxon>
        <taxon>Agaricomycotina</taxon>
        <taxon>Agaricomycetes</taxon>
        <taxon>Polyporales</taxon>
        <taxon>Cerrenaceae</taxon>
        <taxon>Cerrena</taxon>
    </lineage>
</organism>
<dbReference type="Proteomes" id="UP001385951">
    <property type="component" value="Unassembled WGS sequence"/>
</dbReference>
<dbReference type="AlphaFoldDB" id="A0AAW0GGC7"/>
<gene>
    <name evidence="1" type="ORF">QCA50_008430</name>
</gene>
<reference evidence="1 2" key="1">
    <citation type="submission" date="2022-09" db="EMBL/GenBank/DDBJ databases">
        <authorList>
            <person name="Palmer J.M."/>
        </authorList>
    </citation>
    <scope>NUCLEOTIDE SEQUENCE [LARGE SCALE GENOMIC DNA]</scope>
    <source>
        <strain evidence="1 2">DSM 7382</strain>
    </source>
</reference>
<evidence type="ECO:0000313" key="1">
    <source>
        <dbReference type="EMBL" id="KAK7688060.1"/>
    </source>
</evidence>
<keyword evidence="2" id="KW-1185">Reference proteome</keyword>
<accession>A0AAW0GGC7</accession>
<sequence length="482" mass="54342">MWKIESIEGIFDNDASFSDGQPVYNTLRGDRVSCRLIVKGQGFLDITTINETSKKPVTLSLVVPMLDFNGVTTDYVDSEALIAIRVLSGGNLAITVKPVSPMNATQGHISTQFRPFPDIREEDIALIDEMIRQKRIPYQNIPESPGKTEDEIKALGLQYFPFTPHSFQLAMSVYDWTTASFTRMVFMKIFEYTSVKPIEEGLFPLDENSVADMIWDSNWGTYNPQDRDYMNSFLMEPADDIESVRKQFTEVRDSLHRFSLAQNRLFTAASHAMPRTKGDTTRWLFSGQMDIYQLGTSRFGIEFLQCPLNQGPVGLQLVQPLAAATSGHVAPDKIVTTKMVWSFTDLLQDAMHYTNGILLAAEFPARESPVWDTAAYITPLSDDPNKTEYTFPPGTSFVVKSVATAHVSGTDVTVIHLLPLSDDPAAQADRQRVSELDLVLREVERYSPHFEKLVIEQAGPIQLPHRDNGRWCRCYEAMESRK</sequence>
<protein>
    <submittedName>
        <fullName evidence="1">Uncharacterized protein</fullName>
    </submittedName>
</protein>
<comment type="caution">
    <text evidence="1">The sequence shown here is derived from an EMBL/GenBank/DDBJ whole genome shotgun (WGS) entry which is preliminary data.</text>
</comment>